<organism evidence="1 3">
    <name type="scientific">Araneus ventricosus</name>
    <name type="common">Orbweaver spider</name>
    <name type="synonym">Epeira ventricosa</name>
    <dbReference type="NCBI Taxonomy" id="182803"/>
    <lineage>
        <taxon>Eukaryota</taxon>
        <taxon>Metazoa</taxon>
        <taxon>Ecdysozoa</taxon>
        <taxon>Arthropoda</taxon>
        <taxon>Chelicerata</taxon>
        <taxon>Arachnida</taxon>
        <taxon>Araneae</taxon>
        <taxon>Araneomorphae</taxon>
        <taxon>Entelegynae</taxon>
        <taxon>Araneoidea</taxon>
        <taxon>Araneidae</taxon>
        <taxon>Araneus</taxon>
    </lineage>
</organism>
<keyword evidence="3" id="KW-1185">Reference proteome</keyword>
<evidence type="ECO:0000313" key="3">
    <source>
        <dbReference type="Proteomes" id="UP000499080"/>
    </source>
</evidence>
<gene>
    <name evidence="1" type="ORF">AVEN_176177_1</name>
    <name evidence="2" type="ORF">AVEN_201253_1</name>
</gene>
<comment type="caution">
    <text evidence="1">The sequence shown here is derived from an EMBL/GenBank/DDBJ whole genome shotgun (WGS) entry which is preliminary data.</text>
</comment>
<proteinExistence type="predicted"/>
<dbReference type="EMBL" id="BGPR01072172">
    <property type="protein sequence ID" value="GBO45143.1"/>
    <property type="molecule type" value="Genomic_DNA"/>
</dbReference>
<dbReference type="Proteomes" id="UP000499080">
    <property type="component" value="Unassembled WGS sequence"/>
</dbReference>
<evidence type="ECO:0000313" key="2">
    <source>
        <dbReference type="EMBL" id="GBO45371.1"/>
    </source>
</evidence>
<reference evidence="1 3" key="1">
    <citation type="journal article" date="2019" name="Sci. Rep.">
        <title>Orb-weaving spider Araneus ventricosus genome elucidates the spidroin gene catalogue.</title>
        <authorList>
            <person name="Kono N."/>
            <person name="Nakamura H."/>
            <person name="Ohtoshi R."/>
            <person name="Moran D.A.P."/>
            <person name="Shinohara A."/>
            <person name="Yoshida Y."/>
            <person name="Fujiwara M."/>
            <person name="Mori M."/>
            <person name="Tomita M."/>
            <person name="Arakawa K."/>
        </authorList>
    </citation>
    <scope>NUCLEOTIDE SEQUENCE [LARGE SCALE GENOMIC DNA]</scope>
</reference>
<dbReference type="EMBL" id="BGPR01072448">
    <property type="protein sequence ID" value="GBO45371.1"/>
    <property type="molecule type" value="Genomic_DNA"/>
</dbReference>
<protein>
    <submittedName>
        <fullName evidence="1">Uncharacterized protein</fullName>
    </submittedName>
</protein>
<accession>A0A4Y2X6F2</accession>
<evidence type="ECO:0000313" key="1">
    <source>
        <dbReference type="EMBL" id="GBO45143.1"/>
    </source>
</evidence>
<name>A0A4Y2X6F2_ARAVE</name>
<sequence>MVDLKKNEIRTGGGEIPLFSGSSQSFWIAQICSNGLSCQDLQKGVLVATTHVDLKRKAITIRVLNLDNKPKTVDKGAVIATC</sequence>
<dbReference type="AlphaFoldDB" id="A0A4Y2X6F2"/>